<proteinExistence type="predicted"/>
<dbReference type="VEuPathDB" id="FungiDB:CDV56_108980"/>
<protein>
    <submittedName>
        <fullName evidence="1">Uncharacterized protein</fullName>
    </submittedName>
</protein>
<dbReference type="AlphaFoldDB" id="A0A397HMZ5"/>
<organism evidence="1 2">
    <name type="scientific">Aspergillus thermomutatus</name>
    <name type="common">Neosartorya pseudofischeri</name>
    <dbReference type="NCBI Taxonomy" id="41047"/>
    <lineage>
        <taxon>Eukaryota</taxon>
        <taxon>Fungi</taxon>
        <taxon>Dikarya</taxon>
        <taxon>Ascomycota</taxon>
        <taxon>Pezizomycotina</taxon>
        <taxon>Eurotiomycetes</taxon>
        <taxon>Eurotiomycetidae</taxon>
        <taxon>Eurotiales</taxon>
        <taxon>Aspergillaceae</taxon>
        <taxon>Aspergillus</taxon>
        <taxon>Aspergillus subgen. Fumigati</taxon>
    </lineage>
</organism>
<reference evidence="1" key="1">
    <citation type="submission" date="2018-08" db="EMBL/GenBank/DDBJ databases">
        <title>Draft genome sequence of azole-resistant Aspergillus thermomutatus (Neosartorya pseudofischeri) strain HMR AF 39, isolated from a human nasal aspirate.</title>
        <authorList>
            <person name="Parent-Michaud M."/>
            <person name="Dufresne P.J."/>
            <person name="Fournier E."/>
            <person name="Martineau C."/>
            <person name="Moreira S."/>
            <person name="Perkins V."/>
            <person name="De Repentigny L."/>
            <person name="Dufresne S.F."/>
        </authorList>
    </citation>
    <scope>NUCLEOTIDE SEQUENCE [LARGE SCALE GENOMIC DNA]</scope>
    <source>
        <strain evidence="1">HMR AF 39</strain>
    </source>
</reference>
<evidence type="ECO:0000313" key="1">
    <source>
        <dbReference type="EMBL" id="RHZ62976.1"/>
    </source>
</evidence>
<accession>A0A397HMZ5</accession>
<name>A0A397HMZ5_ASPTH</name>
<keyword evidence="2" id="KW-1185">Reference proteome</keyword>
<dbReference type="GeneID" id="38130954"/>
<dbReference type="OrthoDB" id="4506792at2759"/>
<sequence length="262" mass="30727">MPIYIPLAPPGLQTEFNYNYTYSYNAMQWKSHGQTTQDAGYDTEDEEEVVYDLDEHAMACLPHHLQQVMRELHMERLERLQHENPHFKFRSPVAYHRNNHADAWLESVVSQLVERQSMQRAGRHQIGETPDVLPQPMGRCENQRQATAEAQHTPGDTVDQAQFASRTLETDLTYHHEETIADAGVEMEHESSPIQEYFAEGRDDKDQTHTRYTTWYGDQTLEEKSSVPKFRRRRSLIILGMRSRLQKKIGRMSRFFKRYSVA</sequence>
<dbReference type="Proteomes" id="UP000215305">
    <property type="component" value="Unassembled WGS sequence"/>
</dbReference>
<dbReference type="RefSeq" id="XP_026616996.1">
    <property type="nucleotide sequence ID" value="XM_026762599.1"/>
</dbReference>
<gene>
    <name evidence="1" type="ORF">CDV56_108980</name>
</gene>
<evidence type="ECO:0000313" key="2">
    <source>
        <dbReference type="Proteomes" id="UP000215305"/>
    </source>
</evidence>
<comment type="caution">
    <text evidence="1">The sequence shown here is derived from an EMBL/GenBank/DDBJ whole genome shotgun (WGS) entry which is preliminary data.</text>
</comment>
<dbReference type="EMBL" id="NKHU02000033">
    <property type="protein sequence ID" value="RHZ62976.1"/>
    <property type="molecule type" value="Genomic_DNA"/>
</dbReference>